<dbReference type="AlphaFoldDB" id="A0A4C2E6D9"/>
<dbReference type="PROSITE" id="PS51886">
    <property type="entry name" value="TLDC"/>
    <property type="match status" value="1"/>
</dbReference>
<keyword evidence="3" id="KW-1185">Reference proteome</keyword>
<evidence type="ECO:0000313" key="2">
    <source>
        <dbReference type="EMBL" id="GCE98886.1"/>
    </source>
</evidence>
<proteinExistence type="predicted"/>
<dbReference type="EMBL" id="BIMX01000007">
    <property type="protein sequence ID" value="GCE98886.1"/>
    <property type="molecule type" value="Genomic_DNA"/>
</dbReference>
<name>A0A4C2E6D9_9SACH</name>
<dbReference type="SMART" id="SM00584">
    <property type="entry name" value="TLDc"/>
    <property type="match status" value="1"/>
</dbReference>
<organism evidence="2 3">
    <name type="scientific">Zygosaccharomyces mellis</name>
    <dbReference type="NCBI Taxonomy" id="42258"/>
    <lineage>
        <taxon>Eukaryota</taxon>
        <taxon>Fungi</taxon>
        <taxon>Dikarya</taxon>
        <taxon>Ascomycota</taxon>
        <taxon>Saccharomycotina</taxon>
        <taxon>Saccharomycetes</taxon>
        <taxon>Saccharomycetales</taxon>
        <taxon>Saccharomycetaceae</taxon>
        <taxon>Zygosaccharomyces</taxon>
    </lineage>
</organism>
<dbReference type="Pfam" id="PF07534">
    <property type="entry name" value="TLD"/>
    <property type="match status" value="1"/>
</dbReference>
<dbReference type="Proteomes" id="UP000301737">
    <property type="component" value="Unassembled WGS sequence"/>
</dbReference>
<comment type="caution">
    <text evidence="2">The sequence shown here is derived from an EMBL/GenBank/DDBJ whole genome shotgun (WGS) entry which is preliminary data.</text>
</comment>
<accession>A0A4C2E6D9</accession>
<protein>
    <submittedName>
        <fullName evidence="2">Restriction of telomere capping protein 5</fullName>
    </submittedName>
</protein>
<evidence type="ECO:0000313" key="3">
    <source>
        <dbReference type="Proteomes" id="UP000301737"/>
    </source>
</evidence>
<sequence>MGQGTSQVNVQSSTKFASNSDILENFNNRALKQITVTELVSFKNKLGRNLHERITSEELSKWLNMPPDAVLLREFFYNFVQVLSNFPLMKNSYEDITGVGMLKAIILTSTERCKKYVKSKNYDQLKLWFIALSVPKTIKEDPNMSSCSSDENFDVAYILSTFDGIDIDELSVPFIYMVHFISWLLVLTTHCPISNCKLENIPMFDHWNSYVKSARTIVRSMGMADESSCIEYEQFAHTVRSIAPHIFDPLARIMEHLLFTDDELVDVLSRNNEQLISSRVFNPELLAQIFTALPNQLPTYHLQQLYLGRDHGFSMRSFQAKVFKWGAPTILLLYGKRILNDEKYSTKNTRFRKFLHEYPKLKLSGMNTEIEEMYPAKSKIILAVYVSNPWKITNKDFFGGPHTTIVQLSPFQEVFRSSQRDTLYFNTIGGGIGIGNKQPMIKPTIKCYSPGNVSLTMDSSLEFAVLRNLGQGGTLKPGSVVGDKEFEVKMLLQDVEVWGCGGERELDEQLKRWEWEESEAKRRQQINLRGIGEDRALLEMAGIVGQAQSGGSV</sequence>
<dbReference type="InterPro" id="IPR006571">
    <property type="entry name" value="TLDc_dom"/>
</dbReference>
<feature type="domain" description="TLDc" evidence="1">
    <location>
        <begin position="279"/>
        <end position="501"/>
    </location>
</feature>
<evidence type="ECO:0000259" key="1">
    <source>
        <dbReference type="PROSITE" id="PS51886"/>
    </source>
</evidence>
<dbReference type="OrthoDB" id="289228at2759"/>
<reference evidence="2 3" key="1">
    <citation type="submission" date="2019-01" db="EMBL/GenBank/DDBJ databases">
        <title>Draft Genome Sequencing of Zygosaccharomyces mellis Ca-7.</title>
        <authorList>
            <person name="Shiwa Y."/>
            <person name="Kanesaki Y."/>
            <person name="Ishige T."/>
            <person name="Mura K."/>
            <person name="Hori T."/>
            <person name="Tamura T."/>
        </authorList>
    </citation>
    <scope>NUCLEOTIDE SEQUENCE [LARGE SCALE GENOMIC DNA]</scope>
    <source>
        <strain evidence="2 3">Ca-7</strain>
    </source>
</reference>
<gene>
    <name evidence="2" type="primary">RTC5</name>
    <name evidence="2" type="ORF">ZYGM_001829</name>
</gene>